<evidence type="ECO:0000313" key="2">
    <source>
        <dbReference type="EMBL" id="KAK1600833.1"/>
    </source>
</evidence>
<dbReference type="InterPro" id="IPR036041">
    <property type="entry name" value="Ribosome-inact_prot_sf"/>
</dbReference>
<dbReference type="GO" id="GO:0090729">
    <property type="term" value="F:toxin activity"/>
    <property type="evidence" value="ECO:0007669"/>
    <property type="project" value="UniProtKB-KW"/>
</dbReference>
<dbReference type="GO" id="GO:0006952">
    <property type="term" value="P:defense response"/>
    <property type="evidence" value="ECO:0007669"/>
    <property type="project" value="UniProtKB-KW"/>
</dbReference>
<sequence>MENPAFTVELDITRGSSYGRFISDVRKQLVLHAGATRHLELVLLRPQEEDPGEAPWFGVTLRSGSGQQQQPVLLRIRADNLYLCGYRSSAGLWSEFRGSSFINGATQLACADSYGDMTSVAGTALDKLVLGKEELQAATVHLAASTGTPKEIVRSLMTISVMVCEAVRFRSVGGVLTHMTCNPARRGVLPAHMVEQVKNWRKLSEYWLGAVLYGQPFKPPIEADGSQQYDYIPQHLLAPAKIDCQDHAMMALGVALNRQEGLQNKHQDALDKHWSAVLAHARKLDRERASTSSR</sequence>
<dbReference type="EC" id="3.2.2.22" evidence="1"/>
<dbReference type="PANTHER" id="PTHR33453:SF13">
    <property type="entry name" value="RRNA N-GLYCOSYLASE"/>
    <property type="match status" value="1"/>
</dbReference>
<dbReference type="GO" id="GO:0030598">
    <property type="term" value="F:rRNA N-glycosylase activity"/>
    <property type="evidence" value="ECO:0007669"/>
    <property type="project" value="UniProtKB-EC"/>
</dbReference>
<keyword evidence="1" id="KW-0652">Protein synthesis inhibitor</keyword>
<dbReference type="InterPro" id="IPR016138">
    <property type="entry name" value="Ribosome_inactivat_prot_sub1"/>
</dbReference>
<proteinExistence type="inferred from homology"/>
<accession>A0AAD8QDU5</accession>
<gene>
    <name evidence="2" type="ORF">QYE76_018881</name>
</gene>
<evidence type="ECO:0000313" key="3">
    <source>
        <dbReference type="Proteomes" id="UP001231189"/>
    </source>
</evidence>
<evidence type="ECO:0000256" key="1">
    <source>
        <dbReference type="RuleBase" id="RU004915"/>
    </source>
</evidence>
<keyword evidence="1" id="KW-0611">Plant defense</keyword>
<reference evidence="2" key="1">
    <citation type="submission" date="2023-07" db="EMBL/GenBank/DDBJ databases">
        <title>A chromosome-level genome assembly of Lolium multiflorum.</title>
        <authorList>
            <person name="Chen Y."/>
            <person name="Copetti D."/>
            <person name="Kolliker R."/>
            <person name="Studer B."/>
        </authorList>
    </citation>
    <scope>NUCLEOTIDE SEQUENCE</scope>
    <source>
        <strain evidence="2">02402/16</strain>
        <tissue evidence="2">Leaf</tissue>
    </source>
</reference>
<protein>
    <recommendedName>
        <fullName evidence="1">rRNA N-glycosylase</fullName>
        <ecNumber evidence="1">3.2.2.22</ecNumber>
    </recommendedName>
</protein>
<dbReference type="PANTHER" id="PTHR33453">
    <property type="match status" value="1"/>
</dbReference>
<comment type="similarity">
    <text evidence="1">Belongs to the ribosome-inactivating protein family.</text>
</comment>
<dbReference type="GO" id="GO:0017148">
    <property type="term" value="P:negative regulation of translation"/>
    <property type="evidence" value="ECO:0007669"/>
    <property type="project" value="UniProtKB-KW"/>
</dbReference>
<keyword evidence="3" id="KW-1185">Reference proteome</keyword>
<dbReference type="Gene3D" id="3.40.420.10">
    <property type="entry name" value="Ricin (A subunit), domain 1"/>
    <property type="match status" value="1"/>
</dbReference>
<dbReference type="Pfam" id="PF00161">
    <property type="entry name" value="RIP"/>
    <property type="match status" value="1"/>
</dbReference>
<comment type="caution">
    <text evidence="2">The sequence shown here is derived from an EMBL/GenBank/DDBJ whole genome shotgun (WGS) entry which is preliminary data.</text>
</comment>
<name>A0AAD8QDU5_LOLMU</name>
<comment type="catalytic activity">
    <reaction evidence="1">
        <text>Endohydrolysis of the N-glycosidic bond at one specific adenosine on the 28S rRNA.</text>
        <dbReference type="EC" id="3.2.2.22"/>
    </reaction>
</comment>
<dbReference type="SUPFAM" id="SSF56371">
    <property type="entry name" value="Ribosome inactivating proteins (RIP)"/>
    <property type="match status" value="1"/>
</dbReference>
<keyword evidence="1" id="KW-0800">Toxin</keyword>
<dbReference type="Proteomes" id="UP001231189">
    <property type="component" value="Unassembled WGS sequence"/>
</dbReference>
<keyword evidence="1" id="KW-0378">Hydrolase</keyword>
<dbReference type="AlphaFoldDB" id="A0AAD8QDU5"/>
<dbReference type="InterPro" id="IPR001574">
    <property type="entry name" value="Ribosome_inactivat_prot"/>
</dbReference>
<organism evidence="2 3">
    <name type="scientific">Lolium multiflorum</name>
    <name type="common">Italian ryegrass</name>
    <name type="synonym">Lolium perenne subsp. multiflorum</name>
    <dbReference type="NCBI Taxonomy" id="4521"/>
    <lineage>
        <taxon>Eukaryota</taxon>
        <taxon>Viridiplantae</taxon>
        <taxon>Streptophyta</taxon>
        <taxon>Embryophyta</taxon>
        <taxon>Tracheophyta</taxon>
        <taxon>Spermatophyta</taxon>
        <taxon>Magnoliopsida</taxon>
        <taxon>Liliopsida</taxon>
        <taxon>Poales</taxon>
        <taxon>Poaceae</taxon>
        <taxon>BOP clade</taxon>
        <taxon>Pooideae</taxon>
        <taxon>Poodae</taxon>
        <taxon>Poeae</taxon>
        <taxon>Poeae Chloroplast Group 2 (Poeae type)</taxon>
        <taxon>Loliodinae</taxon>
        <taxon>Loliinae</taxon>
        <taxon>Lolium</taxon>
    </lineage>
</organism>
<dbReference type="EMBL" id="JAUUTY010000552">
    <property type="protein sequence ID" value="KAK1600833.1"/>
    <property type="molecule type" value="Genomic_DNA"/>
</dbReference>